<evidence type="ECO:0000313" key="2">
    <source>
        <dbReference type="EMBL" id="KAK3757035.1"/>
    </source>
</evidence>
<keyword evidence="1" id="KW-0862">Zinc</keyword>
<dbReference type="Pfam" id="PF00071">
    <property type="entry name" value="Ras"/>
    <property type="match status" value="1"/>
</dbReference>
<reference evidence="2" key="1">
    <citation type="journal article" date="2023" name="G3 (Bethesda)">
        <title>A reference genome for the long-term kleptoplast-retaining sea slug Elysia crispata morphotype clarki.</title>
        <authorList>
            <person name="Eastman K.E."/>
            <person name="Pendleton A.L."/>
            <person name="Shaikh M.A."/>
            <person name="Suttiyut T."/>
            <person name="Ogas R."/>
            <person name="Tomko P."/>
            <person name="Gavelis G."/>
            <person name="Widhalm J.R."/>
            <person name="Wisecaver J.H."/>
        </authorList>
    </citation>
    <scope>NUCLEOTIDE SEQUENCE</scope>
    <source>
        <strain evidence="2">ECLA1</strain>
    </source>
</reference>
<dbReference type="InterPro" id="IPR001806">
    <property type="entry name" value="Small_GTPase"/>
</dbReference>
<protein>
    <submittedName>
        <fullName evidence="2">Uncharacterized protein</fullName>
    </submittedName>
</protein>
<keyword evidence="3" id="KW-1185">Reference proteome</keyword>
<evidence type="ECO:0000313" key="3">
    <source>
        <dbReference type="Proteomes" id="UP001283361"/>
    </source>
</evidence>
<dbReference type="GO" id="GO:0003924">
    <property type="term" value="F:GTPase activity"/>
    <property type="evidence" value="ECO:0007669"/>
    <property type="project" value="InterPro"/>
</dbReference>
<dbReference type="PANTHER" id="PTHR45819:SF5">
    <property type="entry name" value="CENTAURIN-GAMMA-1A"/>
    <property type="match status" value="1"/>
</dbReference>
<dbReference type="Proteomes" id="UP001283361">
    <property type="component" value="Unassembled WGS sequence"/>
</dbReference>
<name>A0AAE1D504_9GAST</name>
<dbReference type="GO" id="GO:0005096">
    <property type="term" value="F:GTPase activator activity"/>
    <property type="evidence" value="ECO:0007669"/>
    <property type="project" value="TreeGrafter"/>
</dbReference>
<dbReference type="PRINTS" id="PR00449">
    <property type="entry name" value="RASTRNSFRMNG"/>
</dbReference>
<keyword evidence="1" id="KW-0479">Metal-binding</keyword>
<dbReference type="InterPro" id="IPR051282">
    <property type="entry name" value="Arf-GAP_GTPase_ANK_PH"/>
</dbReference>
<dbReference type="AlphaFoldDB" id="A0AAE1D504"/>
<gene>
    <name evidence="2" type="ORF">RRG08_041811</name>
</gene>
<comment type="caution">
    <text evidence="2">The sequence shown here is derived from an EMBL/GenBank/DDBJ whole genome shotgun (WGS) entry which is preliminary data.</text>
</comment>
<dbReference type="EMBL" id="JAWDGP010005418">
    <property type="protein sequence ID" value="KAK3757035.1"/>
    <property type="molecule type" value="Genomic_DNA"/>
</dbReference>
<dbReference type="FunFam" id="3.40.50.300:FF:000178">
    <property type="entry name" value="Arf-GAP with GTPase, ANK repeat and PH domain-containing protein 1"/>
    <property type="match status" value="1"/>
</dbReference>
<evidence type="ECO:0000256" key="1">
    <source>
        <dbReference type="ARBA" id="ARBA00022771"/>
    </source>
</evidence>
<dbReference type="PANTHER" id="PTHR45819">
    <property type="entry name" value="CENTAURIN-GAMMA-1A"/>
    <property type="match status" value="1"/>
</dbReference>
<organism evidence="2 3">
    <name type="scientific">Elysia crispata</name>
    <name type="common">lettuce slug</name>
    <dbReference type="NCBI Taxonomy" id="231223"/>
    <lineage>
        <taxon>Eukaryota</taxon>
        <taxon>Metazoa</taxon>
        <taxon>Spiralia</taxon>
        <taxon>Lophotrochozoa</taxon>
        <taxon>Mollusca</taxon>
        <taxon>Gastropoda</taxon>
        <taxon>Heterobranchia</taxon>
        <taxon>Euthyneura</taxon>
        <taxon>Panpulmonata</taxon>
        <taxon>Sacoglossa</taxon>
        <taxon>Placobranchoidea</taxon>
        <taxon>Plakobranchidae</taxon>
        <taxon>Elysia</taxon>
    </lineage>
</organism>
<sequence>MNARSPMQSYWSNSLAIRQEIQRFESVHPSIYAIYDLIEAIPDHLIQQQIREHVVCIEDSFVNSQEWTLSRSVPDLKLGILGSVQSGKSALVHRYLTGSYMQEESPEGGRFKKEVIIDGQSYLLLIRDEGGIPEMQFTHWVDAVIFVFSLENEMSFQAVHSHYAKMRQYRDTKEIPLILVGTQAAVKARPLVIRCVKVEECTPSQVSSGGIDCRD</sequence>
<dbReference type="SUPFAM" id="SSF52540">
    <property type="entry name" value="P-loop containing nucleoside triphosphate hydrolases"/>
    <property type="match status" value="1"/>
</dbReference>
<keyword evidence="1" id="KW-0863">Zinc-finger</keyword>
<dbReference type="GO" id="GO:0008270">
    <property type="term" value="F:zinc ion binding"/>
    <property type="evidence" value="ECO:0007669"/>
    <property type="project" value="UniProtKB-KW"/>
</dbReference>
<dbReference type="GO" id="GO:0005525">
    <property type="term" value="F:GTP binding"/>
    <property type="evidence" value="ECO:0007669"/>
    <property type="project" value="InterPro"/>
</dbReference>
<dbReference type="InterPro" id="IPR027417">
    <property type="entry name" value="P-loop_NTPase"/>
</dbReference>
<dbReference type="SMART" id="SM00173">
    <property type="entry name" value="RAS"/>
    <property type="match status" value="1"/>
</dbReference>
<dbReference type="Gene3D" id="3.40.50.300">
    <property type="entry name" value="P-loop containing nucleotide triphosphate hydrolases"/>
    <property type="match status" value="1"/>
</dbReference>
<accession>A0AAE1D504</accession>
<proteinExistence type="predicted"/>